<dbReference type="GO" id="GO:0061504">
    <property type="term" value="P:cyclic threonylcarbamoyladenosine biosynthetic process"/>
    <property type="evidence" value="ECO:0007669"/>
    <property type="project" value="TreeGrafter"/>
</dbReference>
<proteinExistence type="predicted"/>
<feature type="domain" description="THIF-type NAD/FAD binding fold" evidence="1">
    <location>
        <begin position="8"/>
        <end position="254"/>
    </location>
</feature>
<dbReference type="AlphaFoldDB" id="A0A8J6HYN8"/>
<protein>
    <submittedName>
        <fullName evidence="2">tRNA threonylcarbamoyladenosine dehydratase</fullName>
    </submittedName>
</protein>
<evidence type="ECO:0000259" key="1">
    <source>
        <dbReference type="Pfam" id="PF00899"/>
    </source>
</evidence>
<sequence>MRFSRMEKLIGTAGLSTLQQARVAVVGVGGVGSFVVEALARAGVGWLVLVDHDQVELSNTNRQIHALTGNYGRPKVEVMAERVKAINPEVIVVPWQIFVGKENLPSVLHGDLSYIVDAIDTVTAKIALIQYAREREIPVISAMGAGNKLDPLALKVADISQTHTCPLAKAVRKGLRDRGITSGVKVVFSTEPPVHSPEGTTAAPAANTGCPSCPKEAVTEACCCPRRRATPGTISYMPAMVGLIVAAEVIRDLLSLERR</sequence>
<dbReference type="CDD" id="cd00755">
    <property type="entry name" value="YgdL_like"/>
    <property type="match status" value="1"/>
</dbReference>
<evidence type="ECO:0000313" key="2">
    <source>
        <dbReference type="EMBL" id="MBA2132460.1"/>
    </source>
</evidence>
<name>A0A8J6HYN8_9FIRM</name>
<keyword evidence="3" id="KW-1185">Reference proteome</keyword>
<dbReference type="PANTHER" id="PTHR43267">
    <property type="entry name" value="TRNA THREONYLCARBAMOYLADENOSINE DEHYDRATASE"/>
    <property type="match status" value="1"/>
</dbReference>
<evidence type="ECO:0000313" key="3">
    <source>
        <dbReference type="Proteomes" id="UP000657177"/>
    </source>
</evidence>
<dbReference type="Gene3D" id="3.40.50.720">
    <property type="entry name" value="NAD(P)-binding Rossmann-like Domain"/>
    <property type="match status" value="1"/>
</dbReference>
<reference evidence="2" key="1">
    <citation type="submission" date="2020-06" db="EMBL/GenBank/DDBJ databases">
        <title>Novel chitinolytic bacterium.</title>
        <authorList>
            <person name="Ungkulpasvich U."/>
            <person name="Kosugi A."/>
            <person name="Uke A."/>
        </authorList>
    </citation>
    <scope>NUCLEOTIDE SEQUENCE</scope>
    <source>
        <strain evidence="2">UUS1-1</strain>
    </source>
</reference>
<dbReference type="GO" id="GO:0008641">
    <property type="term" value="F:ubiquitin-like modifier activating enzyme activity"/>
    <property type="evidence" value="ECO:0007669"/>
    <property type="project" value="InterPro"/>
</dbReference>
<dbReference type="PANTHER" id="PTHR43267:SF1">
    <property type="entry name" value="TRNA THREONYLCARBAMOYLADENOSINE DEHYDRATASE"/>
    <property type="match status" value="1"/>
</dbReference>
<organism evidence="2 3">
    <name type="scientific">Capillibacterium thermochitinicola</name>
    <dbReference type="NCBI Taxonomy" id="2699427"/>
    <lineage>
        <taxon>Bacteria</taxon>
        <taxon>Bacillati</taxon>
        <taxon>Bacillota</taxon>
        <taxon>Capillibacterium</taxon>
    </lineage>
</organism>
<dbReference type="SUPFAM" id="SSF69572">
    <property type="entry name" value="Activating enzymes of the ubiquitin-like proteins"/>
    <property type="match status" value="1"/>
</dbReference>
<accession>A0A8J6HYN8</accession>
<dbReference type="InterPro" id="IPR000594">
    <property type="entry name" value="ThiF_NAD_FAD-bd"/>
</dbReference>
<dbReference type="GO" id="GO:0061503">
    <property type="term" value="F:tRNA threonylcarbamoyladenosine dehydratase"/>
    <property type="evidence" value="ECO:0007669"/>
    <property type="project" value="TreeGrafter"/>
</dbReference>
<comment type="caution">
    <text evidence="2">The sequence shown here is derived from an EMBL/GenBank/DDBJ whole genome shotgun (WGS) entry which is preliminary data.</text>
</comment>
<dbReference type="InterPro" id="IPR035985">
    <property type="entry name" value="Ubiquitin-activating_enz"/>
</dbReference>
<gene>
    <name evidence="2" type="ORF">G5B42_02725</name>
</gene>
<dbReference type="InterPro" id="IPR045886">
    <property type="entry name" value="ThiF/MoeB/HesA"/>
</dbReference>
<dbReference type="EMBL" id="JAAKDE010000004">
    <property type="protein sequence ID" value="MBA2132460.1"/>
    <property type="molecule type" value="Genomic_DNA"/>
</dbReference>
<dbReference type="Proteomes" id="UP000657177">
    <property type="component" value="Unassembled WGS sequence"/>
</dbReference>
<dbReference type="Pfam" id="PF00899">
    <property type="entry name" value="ThiF"/>
    <property type="match status" value="1"/>
</dbReference>